<dbReference type="Proteomes" id="UP000814140">
    <property type="component" value="Unassembled WGS sequence"/>
</dbReference>
<proteinExistence type="predicted"/>
<dbReference type="EMBL" id="MU277537">
    <property type="protein sequence ID" value="KAI0054298.1"/>
    <property type="molecule type" value="Genomic_DNA"/>
</dbReference>
<evidence type="ECO:0000313" key="1">
    <source>
        <dbReference type="EMBL" id="KAI0054298.1"/>
    </source>
</evidence>
<gene>
    <name evidence="1" type="ORF">BV25DRAFT_1903897</name>
</gene>
<keyword evidence="2" id="KW-1185">Reference proteome</keyword>
<name>A0ACB8SCV5_9AGAM</name>
<accession>A0ACB8SCV5</accession>
<evidence type="ECO:0000313" key="2">
    <source>
        <dbReference type="Proteomes" id="UP000814140"/>
    </source>
</evidence>
<protein>
    <submittedName>
        <fullName evidence="1">Uncharacterized protein</fullName>
    </submittedName>
</protein>
<sequence>MVTVQAVQNGAGTLVAIGSPERHLPGQDTKTELMRGQPRRNSRTASLLKLPILLETNTTYTARHEDSRPREKSRWTSCLGKTMYPVLVGLQAGVIWAAILGQGNMAERSKAPESGSGPKGREFESRCCHIRAGCDKLRPTTTICSIKLYYVTSQPIKIL</sequence>
<reference evidence="1" key="2">
    <citation type="journal article" date="2022" name="New Phytol.">
        <title>Evolutionary transition to the ectomycorrhizal habit in the genomes of a hyperdiverse lineage of mushroom-forming fungi.</title>
        <authorList>
            <person name="Looney B."/>
            <person name="Miyauchi S."/>
            <person name="Morin E."/>
            <person name="Drula E."/>
            <person name="Courty P.E."/>
            <person name="Kohler A."/>
            <person name="Kuo A."/>
            <person name="LaButti K."/>
            <person name="Pangilinan J."/>
            <person name="Lipzen A."/>
            <person name="Riley R."/>
            <person name="Andreopoulos W."/>
            <person name="He G."/>
            <person name="Johnson J."/>
            <person name="Nolan M."/>
            <person name="Tritt A."/>
            <person name="Barry K.W."/>
            <person name="Grigoriev I.V."/>
            <person name="Nagy L.G."/>
            <person name="Hibbett D."/>
            <person name="Henrissat B."/>
            <person name="Matheny P.B."/>
            <person name="Labbe J."/>
            <person name="Martin F.M."/>
        </authorList>
    </citation>
    <scope>NUCLEOTIDE SEQUENCE</scope>
    <source>
        <strain evidence="1">HHB10654</strain>
    </source>
</reference>
<organism evidence="1 2">
    <name type="scientific">Artomyces pyxidatus</name>
    <dbReference type="NCBI Taxonomy" id="48021"/>
    <lineage>
        <taxon>Eukaryota</taxon>
        <taxon>Fungi</taxon>
        <taxon>Dikarya</taxon>
        <taxon>Basidiomycota</taxon>
        <taxon>Agaricomycotina</taxon>
        <taxon>Agaricomycetes</taxon>
        <taxon>Russulales</taxon>
        <taxon>Auriscalpiaceae</taxon>
        <taxon>Artomyces</taxon>
    </lineage>
</organism>
<comment type="caution">
    <text evidence="1">The sequence shown here is derived from an EMBL/GenBank/DDBJ whole genome shotgun (WGS) entry which is preliminary data.</text>
</comment>
<reference evidence="1" key="1">
    <citation type="submission" date="2021-03" db="EMBL/GenBank/DDBJ databases">
        <authorList>
            <consortium name="DOE Joint Genome Institute"/>
            <person name="Ahrendt S."/>
            <person name="Looney B.P."/>
            <person name="Miyauchi S."/>
            <person name="Morin E."/>
            <person name="Drula E."/>
            <person name="Courty P.E."/>
            <person name="Chicoki N."/>
            <person name="Fauchery L."/>
            <person name="Kohler A."/>
            <person name="Kuo A."/>
            <person name="Labutti K."/>
            <person name="Pangilinan J."/>
            <person name="Lipzen A."/>
            <person name="Riley R."/>
            <person name="Andreopoulos W."/>
            <person name="He G."/>
            <person name="Johnson J."/>
            <person name="Barry K.W."/>
            <person name="Grigoriev I.V."/>
            <person name="Nagy L."/>
            <person name="Hibbett D."/>
            <person name="Henrissat B."/>
            <person name="Matheny P.B."/>
            <person name="Labbe J."/>
            <person name="Martin F."/>
        </authorList>
    </citation>
    <scope>NUCLEOTIDE SEQUENCE</scope>
    <source>
        <strain evidence="1">HHB10654</strain>
    </source>
</reference>